<feature type="domain" description="Cathepsin C exclusion" evidence="2">
    <location>
        <begin position="16"/>
        <end position="104"/>
    </location>
</feature>
<gene>
    <name evidence="3" type="ORF">EZS28_032618</name>
</gene>
<keyword evidence="1" id="KW-0732">Signal</keyword>
<feature type="signal peptide" evidence="1">
    <location>
        <begin position="1"/>
        <end position="19"/>
    </location>
</feature>
<sequence>MLLLSINLLYSLNLSNTPADCDKTQIVGNWTFKIEPTSSQPDLNCILHGEIAPNSTIHVSLEEPNIANSDKGDTGFWTMVNIEGISIYLGGYHYFALFQYIEAEDEAGKT</sequence>
<comment type="caution">
    <text evidence="3">The sequence shown here is derived from an EMBL/GenBank/DDBJ whole genome shotgun (WGS) entry which is preliminary data.</text>
</comment>
<dbReference type="Pfam" id="PF08773">
    <property type="entry name" value="CathepsinC_exc"/>
    <property type="match status" value="1"/>
</dbReference>
<evidence type="ECO:0000256" key="1">
    <source>
        <dbReference type="SAM" id="SignalP"/>
    </source>
</evidence>
<evidence type="ECO:0000313" key="3">
    <source>
        <dbReference type="EMBL" id="KAA6371854.1"/>
    </source>
</evidence>
<dbReference type="InterPro" id="IPR036496">
    <property type="entry name" value="CathepsinC_exc_dom_sf"/>
</dbReference>
<proteinExistence type="predicted"/>
<organism evidence="3 4">
    <name type="scientific">Streblomastix strix</name>
    <dbReference type="NCBI Taxonomy" id="222440"/>
    <lineage>
        <taxon>Eukaryota</taxon>
        <taxon>Metamonada</taxon>
        <taxon>Preaxostyla</taxon>
        <taxon>Oxymonadida</taxon>
        <taxon>Streblomastigidae</taxon>
        <taxon>Streblomastix</taxon>
    </lineage>
</organism>
<accession>A0A5J4UNV8</accession>
<dbReference type="EMBL" id="SNRW01014099">
    <property type="protein sequence ID" value="KAA6371854.1"/>
    <property type="molecule type" value="Genomic_DNA"/>
</dbReference>
<reference evidence="3 4" key="1">
    <citation type="submission" date="2019-03" db="EMBL/GenBank/DDBJ databases">
        <title>Single cell metagenomics reveals metabolic interactions within the superorganism composed of flagellate Streblomastix strix and complex community of Bacteroidetes bacteria on its surface.</title>
        <authorList>
            <person name="Treitli S.C."/>
            <person name="Kolisko M."/>
            <person name="Husnik F."/>
            <person name="Keeling P."/>
            <person name="Hampl V."/>
        </authorList>
    </citation>
    <scope>NUCLEOTIDE SEQUENCE [LARGE SCALE GENOMIC DNA]</scope>
    <source>
        <strain evidence="3">ST1C</strain>
    </source>
</reference>
<dbReference type="Gene3D" id="2.40.128.80">
    <property type="entry name" value="Cathepsin C, exclusion domain"/>
    <property type="match status" value="1"/>
</dbReference>
<dbReference type="AlphaFoldDB" id="A0A5J4UNV8"/>
<name>A0A5J4UNV8_9EUKA</name>
<dbReference type="InterPro" id="IPR014882">
    <property type="entry name" value="CathepsinC_exc"/>
</dbReference>
<feature type="non-terminal residue" evidence="3">
    <location>
        <position position="110"/>
    </location>
</feature>
<dbReference type="SUPFAM" id="SSF75001">
    <property type="entry name" value="Dipeptidyl peptidase I (cathepsin C), exclusion domain"/>
    <property type="match status" value="1"/>
</dbReference>
<dbReference type="OrthoDB" id="3789175at2759"/>
<dbReference type="Proteomes" id="UP000324800">
    <property type="component" value="Unassembled WGS sequence"/>
</dbReference>
<feature type="chain" id="PRO_5023820330" description="Cathepsin C exclusion domain-containing protein" evidence="1">
    <location>
        <begin position="20"/>
        <end position="110"/>
    </location>
</feature>
<evidence type="ECO:0000259" key="2">
    <source>
        <dbReference type="Pfam" id="PF08773"/>
    </source>
</evidence>
<protein>
    <recommendedName>
        <fullName evidence="2">Cathepsin C exclusion domain-containing protein</fullName>
    </recommendedName>
</protein>
<evidence type="ECO:0000313" key="4">
    <source>
        <dbReference type="Proteomes" id="UP000324800"/>
    </source>
</evidence>